<comment type="caution">
    <text evidence="1">The sequence shown here is derived from an EMBL/GenBank/DDBJ whole genome shotgun (WGS) entry which is preliminary data.</text>
</comment>
<dbReference type="Proteomes" id="UP001282284">
    <property type="component" value="Unassembled WGS sequence"/>
</dbReference>
<sequence length="135" mass="15584">MKLLDELVDIYLQGPQAEMMSVLDTRTGDILLDAPESLTGEPPIDWDDEESCFLVEILTASSAEMFEVMVVFTKQQPERIAELLFTALDGRKPFRRFKDAINNVGIDQQWYDFEQLYATEKMQDWLSAVSMQENH</sequence>
<name>A0ABU4GBB6_9BACL</name>
<reference evidence="1 2" key="1">
    <citation type="submission" date="2023-06" db="EMBL/GenBank/DDBJ databases">
        <title>Sporosarcina sp. nov., isolated from Korean traditional fermented seafood 'Jeotgal'.</title>
        <authorList>
            <person name="Yang A.I."/>
            <person name="Shin N.-R."/>
        </authorList>
    </citation>
    <scope>NUCLEOTIDE SEQUENCE [LARGE SCALE GENOMIC DNA]</scope>
    <source>
        <strain evidence="1 2">KCTC13119</strain>
    </source>
</reference>
<evidence type="ECO:0000313" key="2">
    <source>
        <dbReference type="Proteomes" id="UP001282284"/>
    </source>
</evidence>
<proteinExistence type="predicted"/>
<gene>
    <name evidence="1" type="ORF">QT711_10350</name>
</gene>
<protein>
    <submittedName>
        <fullName evidence="1">UPF0158 family protein</fullName>
    </submittedName>
</protein>
<dbReference type="RefSeq" id="WP_317944043.1">
    <property type="nucleotide sequence ID" value="NZ_JAUBDI010000009.1"/>
</dbReference>
<organism evidence="1 2">
    <name type="scientific">Sporosarcina saromensis</name>
    <dbReference type="NCBI Taxonomy" id="359365"/>
    <lineage>
        <taxon>Bacteria</taxon>
        <taxon>Bacillati</taxon>
        <taxon>Bacillota</taxon>
        <taxon>Bacilli</taxon>
        <taxon>Bacillales</taxon>
        <taxon>Caryophanaceae</taxon>
        <taxon>Sporosarcina</taxon>
    </lineage>
</organism>
<dbReference type="EMBL" id="JAUBDI010000009">
    <property type="protein sequence ID" value="MDW0113588.1"/>
    <property type="molecule type" value="Genomic_DNA"/>
</dbReference>
<accession>A0ABU4GBB6</accession>
<keyword evidence="2" id="KW-1185">Reference proteome</keyword>
<evidence type="ECO:0000313" key="1">
    <source>
        <dbReference type="EMBL" id="MDW0113588.1"/>
    </source>
</evidence>